<evidence type="ECO:0000256" key="1">
    <source>
        <dbReference type="SAM" id="SignalP"/>
    </source>
</evidence>
<dbReference type="OrthoDB" id="4338535at2"/>
<name>A0A401Z5Z8_9ACTN</name>
<dbReference type="EMBL" id="BIFH01000060">
    <property type="protein sequence ID" value="GCE02246.1"/>
    <property type="molecule type" value="Genomic_DNA"/>
</dbReference>
<gene>
    <name evidence="2" type="ORF">EHYA_10023</name>
</gene>
<evidence type="ECO:0000313" key="3">
    <source>
        <dbReference type="Proteomes" id="UP000286931"/>
    </source>
</evidence>
<dbReference type="AlphaFoldDB" id="A0A401Z5Z8"/>
<feature type="chain" id="PRO_5019144574" evidence="1">
    <location>
        <begin position="30"/>
        <end position="164"/>
    </location>
</feature>
<accession>A0A401Z5Z8</accession>
<dbReference type="RefSeq" id="WP_126643748.1">
    <property type="nucleotide sequence ID" value="NZ_BIFH01000060.1"/>
</dbReference>
<comment type="caution">
    <text evidence="2">The sequence shown here is derived from an EMBL/GenBank/DDBJ whole genome shotgun (WGS) entry which is preliminary data.</text>
</comment>
<keyword evidence="3" id="KW-1185">Reference proteome</keyword>
<proteinExistence type="predicted"/>
<dbReference type="Proteomes" id="UP000286931">
    <property type="component" value="Unassembled WGS sequence"/>
</dbReference>
<feature type="signal peptide" evidence="1">
    <location>
        <begin position="1"/>
        <end position="29"/>
    </location>
</feature>
<organism evidence="2 3">
    <name type="scientific">Embleya hyalina</name>
    <dbReference type="NCBI Taxonomy" id="516124"/>
    <lineage>
        <taxon>Bacteria</taxon>
        <taxon>Bacillati</taxon>
        <taxon>Actinomycetota</taxon>
        <taxon>Actinomycetes</taxon>
        <taxon>Kitasatosporales</taxon>
        <taxon>Streptomycetaceae</taxon>
        <taxon>Embleya</taxon>
    </lineage>
</organism>
<reference evidence="2 3" key="1">
    <citation type="submission" date="2018-12" db="EMBL/GenBank/DDBJ databases">
        <title>Draft genome sequence of Embleya hyalina NBRC 13850T.</title>
        <authorList>
            <person name="Komaki H."/>
            <person name="Hosoyama A."/>
            <person name="Kimura A."/>
            <person name="Ichikawa N."/>
            <person name="Tamura T."/>
        </authorList>
    </citation>
    <scope>NUCLEOTIDE SEQUENCE [LARGE SCALE GENOMIC DNA]</scope>
    <source>
        <strain evidence="2 3">NBRC 13850</strain>
    </source>
</reference>
<keyword evidence="1" id="KW-0732">Signal</keyword>
<sequence length="164" mass="17306">MRFRVFGRASSVALTILAAVASGVPAATAAPASAGTSARVASSVQEGRDPIGFYVQRGYSRGSFQGEVTWTGDGSYAIGGYLSVNCEATSRTTAWIQHGGASQSWKDSEEVGCSGVGTSESKAIHVTGRLTRHEKLHIRLGTWQSSFPAGTWEHSAKYEADVFS</sequence>
<evidence type="ECO:0000313" key="2">
    <source>
        <dbReference type="EMBL" id="GCE02246.1"/>
    </source>
</evidence>
<protein>
    <submittedName>
        <fullName evidence="2">Uncharacterized protein</fullName>
    </submittedName>
</protein>